<evidence type="ECO:0000256" key="3">
    <source>
        <dbReference type="ARBA" id="ARBA00022989"/>
    </source>
</evidence>
<keyword evidence="3 7" id="KW-1133">Transmembrane helix</keyword>
<comment type="subcellular location">
    <subcellularLocation>
        <location evidence="1">Membrane</location>
    </subcellularLocation>
</comment>
<evidence type="ECO:0000259" key="8">
    <source>
        <dbReference type="PROSITE" id="PS50835"/>
    </source>
</evidence>
<dbReference type="InterPro" id="IPR013106">
    <property type="entry name" value="Ig_V-set"/>
</dbReference>
<reference evidence="9" key="1">
    <citation type="journal article" date="2015" name="Genome Biol. Evol.">
        <title>Physical Mapping and Refinement of the Painted Turtle Genome (Chrysemys picta) Inform Amniote Genome Evolution and Challenge Turtle-Bird Chromosomal Conservation.</title>
        <authorList>
            <person name="Badenhorst D."/>
            <person name="Hillier L.W."/>
            <person name="Literman R."/>
            <person name="Montiel E.E."/>
            <person name="Radhakrishnan S."/>
            <person name="Shen Y."/>
            <person name="Minx P."/>
            <person name="Janes D.E."/>
            <person name="Warren W.C."/>
            <person name="Edwards S.V."/>
            <person name="Valenzuela N."/>
        </authorList>
    </citation>
    <scope>NUCLEOTIDE SEQUENCE [LARGE SCALE GENOMIC DNA]</scope>
</reference>
<keyword evidence="6" id="KW-0393">Immunoglobulin domain</keyword>
<evidence type="ECO:0000313" key="10">
    <source>
        <dbReference type="Proteomes" id="UP000694380"/>
    </source>
</evidence>
<dbReference type="PROSITE" id="PS50835">
    <property type="entry name" value="IG_LIKE"/>
    <property type="match status" value="1"/>
</dbReference>
<dbReference type="InterPro" id="IPR036179">
    <property type="entry name" value="Ig-like_dom_sf"/>
</dbReference>
<dbReference type="GO" id="GO:0050852">
    <property type="term" value="P:T cell receptor signaling pathway"/>
    <property type="evidence" value="ECO:0007669"/>
    <property type="project" value="TreeGrafter"/>
</dbReference>
<dbReference type="AlphaFoldDB" id="A0A8C3I9T8"/>
<dbReference type="InterPro" id="IPR050504">
    <property type="entry name" value="IgSF_BTN/MOG"/>
</dbReference>
<reference evidence="9" key="3">
    <citation type="submission" date="2025-09" db="UniProtKB">
        <authorList>
            <consortium name="Ensembl"/>
        </authorList>
    </citation>
    <scope>IDENTIFICATION</scope>
</reference>
<dbReference type="GeneTree" id="ENSGT00940000153527"/>
<accession>A0A8C3I9T8</accession>
<feature type="domain" description="Ig-like" evidence="8">
    <location>
        <begin position="42"/>
        <end position="158"/>
    </location>
</feature>
<evidence type="ECO:0000256" key="5">
    <source>
        <dbReference type="ARBA" id="ARBA00023157"/>
    </source>
</evidence>
<dbReference type="InterPro" id="IPR013783">
    <property type="entry name" value="Ig-like_fold"/>
</dbReference>
<dbReference type="SUPFAM" id="SSF48726">
    <property type="entry name" value="Immunoglobulin"/>
    <property type="match status" value="1"/>
</dbReference>
<protein>
    <recommendedName>
        <fullName evidence="8">Ig-like domain-containing protein</fullName>
    </recommendedName>
</protein>
<dbReference type="CDD" id="cd05713">
    <property type="entry name" value="IgV_MOG_like"/>
    <property type="match status" value="1"/>
</dbReference>
<keyword evidence="10" id="KW-1185">Reference proteome</keyword>
<evidence type="ECO:0000256" key="7">
    <source>
        <dbReference type="SAM" id="Phobius"/>
    </source>
</evidence>
<sequence length="180" mass="20006">AWAVGITDQGSLSLPKQPGVALPTLCPKAPSCLLLFPHGSSPAHFSVIGPNHAITASVGDEVTLACHLSPSMSAENMEVRWYRAQFSSVVHLYREGKDQYTEQMSEYRQRTEFLKDGLADGRVALRIGNIRLSDSGLYMCFFRSEFSYQEAALELQVSGSKVLYDLFLSAVIFLYIILYM</sequence>
<dbReference type="InterPro" id="IPR007110">
    <property type="entry name" value="Ig-like_dom"/>
</dbReference>
<dbReference type="SMART" id="SM00409">
    <property type="entry name" value="IG"/>
    <property type="match status" value="1"/>
</dbReference>
<dbReference type="GO" id="GO:0001817">
    <property type="term" value="P:regulation of cytokine production"/>
    <property type="evidence" value="ECO:0007669"/>
    <property type="project" value="TreeGrafter"/>
</dbReference>
<proteinExistence type="predicted"/>
<dbReference type="InterPro" id="IPR003599">
    <property type="entry name" value="Ig_sub"/>
</dbReference>
<evidence type="ECO:0000256" key="2">
    <source>
        <dbReference type="ARBA" id="ARBA00022692"/>
    </source>
</evidence>
<dbReference type="PANTHER" id="PTHR24100">
    <property type="entry name" value="BUTYROPHILIN"/>
    <property type="match status" value="1"/>
</dbReference>
<evidence type="ECO:0000256" key="1">
    <source>
        <dbReference type="ARBA" id="ARBA00004370"/>
    </source>
</evidence>
<dbReference type="GO" id="GO:0005102">
    <property type="term" value="F:signaling receptor binding"/>
    <property type="evidence" value="ECO:0007669"/>
    <property type="project" value="TreeGrafter"/>
</dbReference>
<dbReference type="OMA" id="NNTIRWG"/>
<reference evidence="9" key="2">
    <citation type="submission" date="2025-08" db="UniProtKB">
        <authorList>
            <consortium name="Ensembl"/>
        </authorList>
    </citation>
    <scope>IDENTIFICATION</scope>
</reference>
<keyword evidence="5" id="KW-1015">Disulfide bond</keyword>
<dbReference type="Pfam" id="PF07686">
    <property type="entry name" value="V-set"/>
    <property type="match status" value="1"/>
</dbReference>
<feature type="transmembrane region" description="Helical" evidence="7">
    <location>
        <begin position="162"/>
        <end position="179"/>
    </location>
</feature>
<keyword evidence="2 7" id="KW-0812">Transmembrane</keyword>
<keyword evidence="4 7" id="KW-0472">Membrane</keyword>
<dbReference type="PANTHER" id="PTHR24100:SF149">
    <property type="entry name" value="BG-LIKE ANTIGEN 1-RELATED"/>
    <property type="match status" value="1"/>
</dbReference>
<name>A0A8C3I9T8_CHRPI</name>
<dbReference type="Gene3D" id="2.60.40.10">
    <property type="entry name" value="Immunoglobulins"/>
    <property type="match status" value="1"/>
</dbReference>
<dbReference type="SMART" id="SM00406">
    <property type="entry name" value="IGv"/>
    <property type="match status" value="1"/>
</dbReference>
<dbReference type="Proteomes" id="UP000694380">
    <property type="component" value="Chromosome 1"/>
</dbReference>
<dbReference type="FunFam" id="2.60.40.10:FF:000183">
    <property type="entry name" value="Myelin-oligodendrocyte glycoprotein"/>
    <property type="match status" value="1"/>
</dbReference>
<evidence type="ECO:0000256" key="4">
    <source>
        <dbReference type="ARBA" id="ARBA00023136"/>
    </source>
</evidence>
<evidence type="ECO:0000313" key="9">
    <source>
        <dbReference type="Ensembl" id="ENSCPBP00000029279.1"/>
    </source>
</evidence>
<evidence type="ECO:0000256" key="6">
    <source>
        <dbReference type="ARBA" id="ARBA00023319"/>
    </source>
</evidence>
<dbReference type="Ensembl" id="ENSCPBT00000034471.1">
    <property type="protein sequence ID" value="ENSCPBP00000029279.1"/>
    <property type="gene ID" value="ENSCPBG00000020637.1"/>
</dbReference>
<dbReference type="GO" id="GO:0009897">
    <property type="term" value="C:external side of plasma membrane"/>
    <property type="evidence" value="ECO:0007669"/>
    <property type="project" value="TreeGrafter"/>
</dbReference>
<organism evidence="9 10">
    <name type="scientific">Chrysemys picta bellii</name>
    <name type="common">Western painted turtle</name>
    <name type="synonym">Emys bellii</name>
    <dbReference type="NCBI Taxonomy" id="8478"/>
    <lineage>
        <taxon>Eukaryota</taxon>
        <taxon>Metazoa</taxon>
        <taxon>Chordata</taxon>
        <taxon>Craniata</taxon>
        <taxon>Vertebrata</taxon>
        <taxon>Euteleostomi</taxon>
        <taxon>Archelosauria</taxon>
        <taxon>Testudinata</taxon>
        <taxon>Testudines</taxon>
        <taxon>Cryptodira</taxon>
        <taxon>Durocryptodira</taxon>
        <taxon>Testudinoidea</taxon>
        <taxon>Emydidae</taxon>
        <taxon>Chrysemys</taxon>
    </lineage>
</organism>